<dbReference type="InterPro" id="IPR006379">
    <property type="entry name" value="HAD-SF_hydro_IIB"/>
</dbReference>
<dbReference type="SUPFAM" id="SSF56784">
    <property type="entry name" value="HAD-like"/>
    <property type="match status" value="1"/>
</dbReference>
<dbReference type="PROSITE" id="PS01229">
    <property type="entry name" value="COF_2"/>
    <property type="match status" value="1"/>
</dbReference>
<accession>A0AAU9CYH4</accession>
<dbReference type="Gene3D" id="3.30.1240.10">
    <property type="match status" value="1"/>
</dbReference>
<dbReference type="KEGG" id="xap:XA3_15100"/>
<evidence type="ECO:0000313" key="2">
    <source>
        <dbReference type="Proteomes" id="UP001321861"/>
    </source>
</evidence>
<dbReference type="Pfam" id="PF08282">
    <property type="entry name" value="Hydrolase_3"/>
    <property type="match status" value="1"/>
</dbReference>
<dbReference type="SFLD" id="SFLDG01144">
    <property type="entry name" value="C2.B.4:_PGP_Like"/>
    <property type="match status" value="1"/>
</dbReference>
<dbReference type="RefSeq" id="WP_317634881.1">
    <property type="nucleotide sequence ID" value="NZ_AP026802.1"/>
</dbReference>
<dbReference type="InterPro" id="IPR036412">
    <property type="entry name" value="HAD-like_sf"/>
</dbReference>
<reference evidence="1 2" key="1">
    <citation type="journal article" date="2023" name="Microbiol. Spectr.">
        <title>Symbiosis of Carpenter Bees with Uncharacterized Lactic Acid Bacteria Showing NAD Auxotrophy.</title>
        <authorList>
            <person name="Kawasaki S."/>
            <person name="Ozawa K."/>
            <person name="Mori T."/>
            <person name="Yamamoto A."/>
            <person name="Ito M."/>
            <person name="Ohkuma M."/>
            <person name="Sakamoto M."/>
            <person name="Matsutani M."/>
        </authorList>
    </citation>
    <scope>NUCLEOTIDE SEQUENCE [LARGE SCALE GENOMIC DNA]</scope>
    <source>
        <strain evidence="1 2">XA3</strain>
    </source>
</reference>
<sequence>MIKLIASDMDGTLLNHDMIVPEENIKAIKHAQEEGIEFMIATGRNITEARPLLAKYDLETAFITLNGAQVYDEDNNVRVEFPLTPEWIKKVVQELKAEDLYFEIITSDGIFSDNKVKRINNLASLISNLNPDTPFKLAIALSSARMELMNIKYVDSYEQILSDPNIVVFKIIAFDTETTEHLNAVKNRLLSLPNPGVAITASSTYNIEINDIHAQKGIALKKYAEQRGLTAENVMSLGDNVNDTTMIEYAKYSVAMGNAIDDIKKIATWQTDTNNNAGVAKAIERAIEFNQKS</sequence>
<dbReference type="Gene3D" id="3.40.50.1000">
    <property type="entry name" value="HAD superfamily/HAD-like"/>
    <property type="match status" value="1"/>
</dbReference>
<proteinExistence type="predicted"/>
<dbReference type="GO" id="GO:0016791">
    <property type="term" value="F:phosphatase activity"/>
    <property type="evidence" value="ECO:0007669"/>
    <property type="project" value="UniProtKB-ARBA"/>
</dbReference>
<dbReference type="PROSITE" id="PS01228">
    <property type="entry name" value="COF_1"/>
    <property type="match status" value="1"/>
</dbReference>
<dbReference type="AlphaFoldDB" id="A0AAU9CYH4"/>
<dbReference type="InterPro" id="IPR023214">
    <property type="entry name" value="HAD_sf"/>
</dbReference>
<dbReference type="InterPro" id="IPR000150">
    <property type="entry name" value="Cof"/>
</dbReference>
<organism evidence="1 2">
    <name type="scientific">Xylocopilactobacillus apicola</name>
    <dbReference type="NCBI Taxonomy" id="2932184"/>
    <lineage>
        <taxon>Bacteria</taxon>
        <taxon>Bacillati</taxon>
        <taxon>Bacillota</taxon>
        <taxon>Bacilli</taxon>
        <taxon>Lactobacillales</taxon>
        <taxon>Lactobacillaceae</taxon>
        <taxon>Xylocopilactobacillus</taxon>
    </lineage>
</organism>
<dbReference type="PANTHER" id="PTHR10000:SF55">
    <property type="entry name" value="5-AMINO-6-(5-PHOSPHO-D-RIBITYLAMINO)URACIL PHOSPHATASE YCSE"/>
    <property type="match status" value="1"/>
</dbReference>
<dbReference type="NCBIfam" id="TIGR01484">
    <property type="entry name" value="HAD-SF-IIB"/>
    <property type="match status" value="1"/>
</dbReference>
<dbReference type="GO" id="GO:0000287">
    <property type="term" value="F:magnesium ion binding"/>
    <property type="evidence" value="ECO:0007669"/>
    <property type="project" value="TreeGrafter"/>
</dbReference>
<name>A0AAU9CYH4_9LACO</name>
<dbReference type="GO" id="GO:0005829">
    <property type="term" value="C:cytosol"/>
    <property type="evidence" value="ECO:0007669"/>
    <property type="project" value="TreeGrafter"/>
</dbReference>
<keyword evidence="2" id="KW-1185">Reference proteome</keyword>
<dbReference type="CDD" id="cd07516">
    <property type="entry name" value="HAD_Pase"/>
    <property type="match status" value="1"/>
</dbReference>
<dbReference type="SFLD" id="SFLDG01140">
    <property type="entry name" value="C2.B:_Phosphomannomutase_and_P"/>
    <property type="match status" value="1"/>
</dbReference>
<dbReference type="NCBIfam" id="TIGR00099">
    <property type="entry name" value="Cof-subfamily"/>
    <property type="match status" value="1"/>
</dbReference>
<dbReference type="EMBL" id="AP026802">
    <property type="protein sequence ID" value="BDR59069.1"/>
    <property type="molecule type" value="Genomic_DNA"/>
</dbReference>
<dbReference type="Proteomes" id="UP001321861">
    <property type="component" value="Chromosome"/>
</dbReference>
<protein>
    <submittedName>
        <fullName evidence="1">Haloacid dehalogenase</fullName>
    </submittedName>
</protein>
<evidence type="ECO:0000313" key="1">
    <source>
        <dbReference type="EMBL" id="BDR59069.1"/>
    </source>
</evidence>
<dbReference type="SFLD" id="SFLDS00003">
    <property type="entry name" value="Haloacid_Dehalogenase"/>
    <property type="match status" value="1"/>
</dbReference>
<dbReference type="PANTHER" id="PTHR10000">
    <property type="entry name" value="PHOSPHOSERINE PHOSPHATASE"/>
    <property type="match status" value="1"/>
</dbReference>
<gene>
    <name evidence="1" type="ORF">XA3_15100</name>
</gene>